<dbReference type="EMBL" id="LYBW01000022">
    <property type="protein sequence ID" value="ODR93332.1"/>
    <property type="molecule type" value="Genomic_DNA"/>
</dbReference>
<dbReference type="PROSITE" id="PS50042">
    <property type="entry name" value="CNMP_BINDING_3"/>
    <property type="match status" value="1"/>
</dbReference>
<dbReference type="STRING" id="1752398.A8M32_00330"/>
<protein>
    <submittedName>
        <fullName evidence="6">Transcriptional regulator</fullName>
    </submittedName>
</protein>
<keyword evidence="7" id="KW-1185">Reference proteome</keyword>
<dbReference type="GO" id="GO:0006355">
    <property type="term" value="P:regulation of DNA-templated transcription"/>
    <property type="evidence" value="ECO:0007669"/>
    <property type="project" value="InterPro"/>
</dbReference>
<proteinExistence type="predicted"/>
<dbReference type="PROSITE" id="PS51063">
    <property type="entry name" value="HTH_CRP_2"/>
    <property type="match status" value="1"/>
</dbReference>
<name>A0A1E3VIC4_9HYPH</name>
<evidence type="ECO:0000259" key="4">
    <source>
        <dbReference type="PROSITE" id="PS50042"/>
    </source>
</evidence>
<dbReference type="CDD" id="cd00038">
    <property type="entry name" value="CAP_ED"/>
    <property type="match status" value="1"/>
</dbReference>
<dbReference type="SUPFAM" id="SSF51206">
    <property type="entry name" value="cAMP-binding domain-like"/>
    <property type="match status" value="1"/>
</dbReference>
<dbReference type="Proteomes" id="UP000094342">
    <property type="component" value="Unassembled WGS sequence"/>
</dbReference>
<dbReference type="InterPro" id="IPR018490">
    <property type="entry name" value="cNMP-bd_dom_sf"/>
</dbReference>
<comment type="caution">
    <text evidence="6">The sequence shown here is derived from an EMBL/GenBank/DDBJ whole genome shotgun (WGS) entry which is preliminary data.</text>
</comment>
<dbReference type="Pfam" id="PF00027">
    <property type="entry name" value="cNMP_binding"/>
    <property type="match status" value="1"/>
</dbReference>
<feature type="domain" description="Cyclic nucleotide-binding" evidence="4">
    <location>
        <begin position="23"/>
        <end position="80"/>
    </location>
</feature>
<dbReference type="Gene3D" id="1.10.10.10">
    <property type="entry name" value="Winged helix-like DNA-binding domain superfamily/Winged helix DNA-binding domain"/>
    <property type="match status" value="1"/>
</dbReference>
<dbReference type="Pfam" id="PF13545">
    <property type="entry name" value="HTH_Crp_2"/>
    <property type="match status" value="1"/>
</dbReference>
<reference evidence="7" key="1">
    <citation type="submission" date="2016-05" db="EMBL/GenBank/DDBJ databases">
        <authorList>
            <person name="Li Y."/>
        </authorList>
    </citation>
    <scope>NUCLEOTIDE SEQUENCE [LARGE SCALE GENOMIC DNA]</scope>
    <source>
        <strain evidence="7">YIC4027</strain>
    </source>
</reference>
<dbReference type="CDD" id="cd00092">
    <property type="entry name" value="HTH_CRP"/>
    <property type="match status" value="1"/>
</dbReference>
<dbReference type="InterPro" id="IPR014710">
    <property type="entry name" value="RmlC-like_jellyroll"/>
</dbReference>
<evidence type="ECO:0000256" key="1">
    <source>
        <dbReference type="ARBA" id="ARBA00023015"/>
    </source>
</evidence>
<accession>A0A1E3VIC4</accession>
<dbReference type="InterPro" id="IPR036388">
    <property type="entry name" value="WH-like_DNA-bd_sf"/>
</dbReference>
<dbReference type="AlphaFoldDB" id="A0A1E3VIC4"/>
<dbReference type="PRINTS" id="PR00034">
    <property type="entry name" value="HTHCRP"/>
</dbReference>
<dbReference type="SMART" id="SM00419">
    <property type="entry name" value="HTH_CRP"/>
    <property type="match status" value="1"/>
</dbReference>
<dbReference type="Gene3D" id="2.60.120.10">
    <property type="entry name" value="Jelly Rolls"/>
    <property type="match status" value="1"/>
</dbReference>
<dbReference type="SUPFAM" id="SSF46785">
    <property type="entry name" value="Winged helix' DNA-binding domain"/>
    <property type="match status" value="1"/>
</dbReference>
<evidence type="ECO:0000256" key="2">
    <source>
        <dbReference type="ARBA" id="ARBA00023125"/>
    </source>
</evidence>
<organism evidence="6 7">
    <name type="scientific">Sinorhizobium alkalisoli</name>
    <dbReference type="NCBI Taxonomy" id="1752398"/>
    <lineage>
        <taxon>Bacteria</taxon>
        <taxon>Pseudomonadati</taxon>
        <taxon>Pseudomonadota</taxon>
        <taxon>Alphaproteobacteria</taxon>
        <taxon>Hyphomicrobiales</taxon>
        <taxon>Rhizobiaceae</taxon>
        <taxon>Sinorhizobium/Ensifer group</taxon>
        <taxon>Sinorhizobium</taxon>
    </lineage>
</organism>
<evidence type="ECO:0000259" key="5">
    <source>
        <dbReference type="PROSITE" id="PS51063"/>
    </source>
</evidence>
<gene>
    <name evidence="6" type="ORF">A8M32_00330</name>
</gene>
<dbReference type="InterPro" id="IPR036390">
    <property type="entry name" value="WH_DNA-bd_sf"/>
</dbReference>
<feature type="domain" description="HTH crp-type" evidence="5">
    <location>
        <begin position="135"/>
        <end position="205"/>
    </location>
</feature>
<sequence>MPAFEFSQGQMKPMLVTSAALGVVESKPVSNFVDGQSIYSDGERAGQVYRVEFGAVRVYRVLASGRRQILDFHLGGNWFGLQNEDFRRSSAEAIGTTGIKSISLRETRYIWQGLLPVVLENFSSAQEHQLVIGRQSALERVAAFLLEMSNRAGGTCRFDLFMPRIDIADYLGLTIETVSRALTKLKNGSIIRLQGTRGVEIVNYRALQNLCL</sequence>
<evidence type="ECO:0000313" key="6">
    <source>
        <dbReference type="EMBL" id="ODR93332.1"/>
    </source>
</evidence>
<dbReference type="InterPro" id="IPR000595">
    <property type="entry name" value="cNMP-bd_dom"/>
</dbReference>
<keyword evidence="1" id="KW-0805">Transcription regulation</keyword>
<evidence type="ECO:0000313" key="7">
    <source>
        <dbReference type="Proteomes" id="UP000094342"/>
    </source>
</evidence>
<keyword evidence="2" id="KW-0238">DNA-binding</keyword>
<dbReference type="GO" id="GO:0003677">
    <property type="term" value="F:DNA binding"/>
    <property type="evidence" value="ECO:0007669"/>
    <property type="project" value="UniProtKB-KW"/>
</dbReference>
<dbReference type="InterPro" id="IPR012318">
    <property type="entry name" value="HTH_CRP"/>
</dbReference>
<evidence type="ECO:0000256" key="3">
    <source>
        <dbReference type="ARBA" id="ARBA00023163"/>
    </source>
</evidence>
<keyword evidence="3" id="KW-0804">Transcription</keyword>